<protein>
    <recommendedName>
        <fullName evidence="4">Reverse transcriptase domain-containing protein</fullName>
    </recommendedName>
</protein>
<evidence type="ECO:0008006" key="4">
    <source>
        <dbReference type="Google" id="ProtNLM"/>
    </source>
</evidence>
<evidence type="ECO:0000256" key="1">
    <source>
        <dbReference type="SAM" id="MobiDB-lite"/>
    </source>
</evidence>
<dbReference type="AlphaFoldDB" id="A0A3M0K1R8"/>
<feature type="compositionally biased region" description="Polar residues" evidence="1">
    <location>
        <begin position="122"/>
        <end position="132"/>
    </location>
</feature>
<proteinExistence type="predicted"/>
<dbReference type="OrthoDB" id="1921953at2759"/>
<dbReference type="PANTHER" id="PTHR33332">
    <property type="entry name" value="REVERSE TRANSCRIPTASE DOMAIN-CONTAINING PROTEIN"/>
    <property type="match status" value="1"/>
</dbReference>
<feature type="region of interest" description="Disordered" evidence="1">
    <location>
        <begin position="97"/>
        <end position="132"/>
    </location>
</feature>
<comment type="caution">
    <text evidence="2">The sequence shown here is derived from an EMBL/GenBank/DDBJ whole genome shotgun (WGS) entry which is preliminary data.</text>
</comment>
<name>A0A3M0K1R8_HIRRU</name>
<dbReference type="Proteomes" id="UP000269221">
    <property type="component" value="Unassembled WGS sequence"/>
</dbReference>
<evidence type="ECO:0000313" key="3">
    <source>
        <dbReference type="Proteomes" id="UP000269221"/>
    </source>
</evidence>
<accession>A0A3M0K1R8</accession>
<evidence type="ECO:0000313" key="2">
    <source>
        <dbReference type="EMBL" id="RMC07066.1"/>
    </source>
</evidence>
<reference evidence="2 3" key="1">
    <citation type="submission" date="2018-07" db="EMBL/GenBank/DDBJ databases">
        <title>A high quality draft genome assembly of the barn swallow (H. rustica rustica).</title>
        <authorList>
            <person name="Formenti G."/>
            <person name="Chiara M."/>
            <person name="Poveda L."/>
            <person name="Francoijs K.-J."/>
            <person name="Bonisoli-Alquati A."/>
            <person name="Canova L."/>
            <person name="Gianfranceschi L."/>
            <person name="Horner D.S."/>
            <person name="Saino N."/>
        </authorList>
    </citation>
    <scope>NUCLEOTIDE SEQUENCE [LARGE SCALE GENOMIC DNA]</scope>
    <source>
        <strain evidence="2">Chelidonia</strain>
        <tissue evidence="2">Blood</tissue>
    </source>
</reference>
<dbReference type="EMBL" id="QRBI01000120">
    <property type="protein sequence ID" value="RMC07066.1"/>
    <property type="molecule type" value="Genomic_DNA"/>
</dbReference>
<gene>
    <name evidence="2" type="ORF">DUI87_16520</name>
</gene>
<sequence>MLLLKCTLRKFADDTYTWGAVDTPEVQDAIQRDLDKLEKWAHGNAMSFNKAKCKVVNLGWDKHQYQHRVGNEQLEHSPAEKDLGVLLDEGLDMTQPCALSPESQTCPGLHPKQRGQQGQGGDSTSLLPSGQHLRNFSHGEEAEELETEEGCADVPSMRYDESLPFQYDLKYQGKKSKSRKVEEEHGNHIHNSHMDHTATPNDTIRVYQVSQYGDVELDDCDNFTWLTAPFDMTRMLIPVEQLLEINGK</sequence>
<keyword evidence="3" id="KW-1185">Reference proteome</keyword>
<organism evidence="2 3">
    <name type="scientific">Hirundo rustica rustica</name>
    <dbReference type="NCBI Taxonomy" id="333673"/>
    <lineage>
        <taxon>Eukaryota</taxon>
        <taxon>Metazoa</taxon>
        <taxon>Chordata</taxon>
        <taxon>Craniata</taxon>
        <taxon>Vertebrata</taxon>
        <taxon>Euteleostomi</taxon>
        <taxon>Archelosauria</taxon>
        <taxon>Archosauria</taxon>
        <taxon>Dinosauria</taxon>
        <taxon>Saurischia</taxon>
        <taxon>Theropoda</taxon>
        <taxon>Coelurosauria</taxon>
        <taxon>Aves</taxon>
        <taxon>Neognathae</taxon>
        <taxon>Neoaves</taxon>
        <taxon>Telluraves</taxon>
        <taxon>Australaves</taxon>
        <taxon>Passeriformes</taxon>
        <taxon>Sylvioidea</taxon>
        <taxon>Hirundinidae</taxon>
        <taxon>Hirundo</taxon>
    </lineage>
</organism>